<comment type="caution">
    <text evidence="1">The sequence shown here is derived from an EMBL/GenBank/DDBJ whole genome shotgun (WGS) entry which is preliminary data.</text>
</comment>
<dbReference type="AlphaFoldDB" id="A0AAV5TYF9"/>
<evidence type="ECO:0008006" key="3">
    <source>
        <dbReference type="Google" id="ProtNLM"/>
    </source>
</evidence>
<proteinExistence type="predicted"/>
<evidence type="ECO:0000313" key="1">
    <source>
        <dbReference type="EMBL" id="GMS99296.1"/>
    </source>
</evidence>
<name>A0AAV5TYF9_9BILA</name>
<organism evidence="1 2">
    <name type="scientific">Pristionchus entomophagus</name>
    <dbReference type="NCBI Taxonomy" id="358040"/>
    <lineage>
        <taxon>Eukaryota</taxon>
        <taxon>Metazoa</taxon>
        <taxon>Ecdysozoa</taxon>
        <taxon>Nematoda</taxon>
        <taxon>Chromadorea</taxon>
        <taxon>Rhabditida</taxon>
        <taxon>Rhabditina</taxon>
        <taxon>Diplogasteromorpha</taxon>
        <taxon>Diplogasteroidea</taxon>
        <taxon>Neodiplogasteridae</taxon>
        <taxon>Pristionchus</taxon>
    </lineage>
</organism>
<keyword evidence="2" id="KW-1185">Reference proteome</keyword>
<protein>
    <recommendedName>
        <fullName evidence="3">F-box domain-containing protein</fullName>
    </recommendedName>
</protein>
<dbReference type="EMBL" id="BTSX01000005">
    <property type="protein sequence ID" value="GMS99296.1"/>
    <property type="molecule type" value="Genomic_DNA"/>
</dbReference>
<reference evidence="1" key="1">
    <citation type="submission" date="2023-10" db="EMBL/GenBank/DDBJ databases">
        <title>Genome assembly of Pristionchus species.</title>
        <authorList>
            <person name="Yoshida K."/>
            <person name="Sommer R.J."/>
        </authorList>
    </citation>
    <scope>NUCLEOTIDE SEQUENCE</scope>
    <source>
        <strain evidence="1">RS0144</strain>
    </source>
</reference>
<sequence>MNYKLTLLNLPSITLPRLLGLAKTATVIHMGVICSSLTAHDLADLSKAMLDGSCKLEMCVVYVPSVTKDAFLRASLGLTIIDGPIEYHSRTYQAMDESIEIYSHSHRLVEIYHNQDGLQTFCEHWRNRISFSTRARNERNPSGVRMRLNHRYR</sequence>
<gene>
    <name evidence="1" type="ORF">PENTCL1PPCAC_21471</name>
</gene>
<dbReference type="Proteomes" id="UP001432027">
    <property type="component" value="Unassembled WGS sequence"/>
</dbReference>
<accession>A0AAV5TYF9</accession>
<evidence type="ECO:0000313" key="2">
    <source>
        <dbReference type="Proteomes" id="UP001432027"/>
    </source>
</evidence>